<evidence type="ECO:0000313" key="13">
    <source>
        <dbReference type="EMBL" id="MCP9611990.1"/>
    </source>
</evidence>
<dbReference type="RefSeq" id="WP_255027198.1">
    <property type="nucleotide sequence ID" value="NZ_JANDHW010000006.1"/>
</dbReference>
<comment type="caution">
    <text evidence="13">The sequence shown here is derived from an EMBL/GenBank/DDBJ whole genome shotgun (WGS) entry which is preliminary data.</text>
</comment>
<evidence type="ECO:0000256" key="8">
    <source>
        <dbReference type="ARBA" id="ARBA00025699"/>
    </source>
</evidence>
<sequence>MHIFYTPEIETSKELPEEESQHCVRVLRLKEGDEIHLTDGKGAFYKAVITLSHPKHCKVDITETIYYTNPWPGKICIAIAPTKNIDRTEWFAEKCTEIGIDEIILLKCRFSERKEVKNERITKILVSAMKQSLKAVLPVLSGMTEFKKLVAQPFDGEKFIAHCYDDENKIPLKKAYTPGRNALVLIGPEGDFSTEEVEIAVKNGFKPISLGNSRLRTETAGVVACHTLQLINER</sequence>
<dbReference type="PIRSF" id="PIRSF015601">
    <property type="entry name" value="MTase_slr0722"/>
    <property type="match status" value="1"/>
</dbReference>
<evidence type="ECO:0000256" key="9">
    <source>
        <dbReference type="ARBA" id="ARBA00047944"/>
    </source>
</evidence>
<dbReference type="InterPro" id="IPR029026">
    <property type="entry name" value="tRNA_m1G_MTases_N"/>
</dbReference>
<dbReference type="Gene3D" id="3.40.1280.10">
    <property type="match status" value="1"/>
</dbReference>
<dbReference type="NCBIfam" id="TIGR00046">
    <property type="entry name" value="RsmE family RNA methyltransferase"/>
    <property type="match status" value="1"/>
</dbReference>
<feature type="domain" description="Ribosomal RNA small subunit methyltransferase E methyltransferase" evidence="11">
    <location>
        <begin position="70"/>
        <end position="229"/>
    </location>
</feature>
<comment type="subcellular location">
    <subcellularLocation>
        <location evidence="1 10">Cytoplasm</location>
    </subcellularLocation>
</comment>
<evidence type="ECO:0000313" key="14">
    <source>
        <dbReference type="Proteomes" id="UP001205603"/>
    </source>
</evidence>
<organism evidence="13 14">
    <name type="scientific">Coprobacter tertius</name>
    <dbReference type="NCBI Taxonomy" id="2944915"/>
    <lineage>
        <taxon>Bacteria</taxon>
        <taxon>Pseudomonadati</taxon>
        <taxon>Bacteroidota</taxon>
        <taxon>Bacteroidia</taxon>
        <taxon>Bacteroidales</taxon>
        <taxon>Barnesiellaceae</taxon>
        <taxon>Coprobacter</taxon>
    </lineage>
</organism>
<keyword evidence="14" id="KW-1185">Reference proteome</keyword>
<dbReference type="InterPro" id="IPR029028">
    <property type="entry name" value="Alpha/beta_knot_MTases"/>
</dbReference>
<reference evidence="13 14" key="1">
    <citation type="submission" date="2022-07" db="EMBL/GenBank/DDBJ databases">
        <title>Fecal culturing of patients with breast cancer.</title>
        <authorList>
            <person name="Teng N.M.Y."/>
            <person name="Kiu R."/>
            <person name="Evans R."/>
            <person name="Baker D.J."/>
            <person name="Zenner C."/>
            <person name="Robinson S.D."/>
            <person name="Hall L.J."/>
        </authorList>
    </citation>
    <scope>NUCLEOTIDE SEQUENCE [LARGE SCALE GENOMIC DNA]</scope>
    <source>
        <strain evidence="13 14">LH1063</strain>
    </source>
</reference>
<accession>A0ABT1MH98</accession>
<dbReference type="SUPFAM" id="SSF88697">
    <property type="entry name" value="PUA domain-like"/>
    <property type="match status" value="1"/>
</dbReference>
<dbReference type="PANTHER" id="PTHR30027">
    <property type="entry name" value="RIBOSOMAL RNA SMALL SUBUNIT METHYLTRANSFERASE E"/>
    <property type="match status" value="1"/>
</dbReference>
<evidence type="ECO:0000256" key="1">
    <source>
        <dbReference type="ARBA" id="ARBA00004496"/>
    </source>
</evidence>
<dbReference type="GO" id="GO:0008168">
    <property type="term" value="F:methyltransferase activity"/>
    <property type="evidence" value="ECO:0007669"/>
    <property type="project" value="UniProtKB-KW"/>
</dbReference>
<dbReference type="GO" id="GO:0032259">
    <property type="term" value="P:methylation"/>
    <property type="evidence" value="ECO:0007669"/>
    <property type="project" value="UniProtKB-KW"/>
</dbReference>
<dbReference type="NCBIfam" id="NF008702">
    <property type="entry name" value="PRK11713.6-1"/>
    <property type="match status" value="1"/>
</dbReference>
<evidence type="ECO:0000256" key="10">
    <source>
        <dbReference type="PIRNR" id="PIRNR015601"/>
    </source>
</evidence>
<comment type="catalytic activity">
    <reaction evidence="9 10">
        <text>uridine(1498) in 16S rRNA + S-adenosyl-L-methionine = N(3)-methyluridine(1498) in 16S rRNA + S-adenosyl-L-homocysteine + H(+)</text>
        <dbReference type="Rhea" id="RHEA:42920"/>
        <dbReference type="Rhea" id="RHEA-COMP:10283"/>
        <dbReference type="Rhea" id="RHEA-COMP:10284"/>
        <dbReference type="ChEBI" id="CHEBI:15378"/>
        <dbReference type="ChEBI" id="CHEBI:57856"/>
        <dbReference type="ChEBI" id="CHEBI:59789"/>
        <dbReference type="ChEBI" id="CHEBI:65315"/>
        <dbReference type="ChEBI" id="CHEBI:74502"/>
        <dbReference type="EC" id="2.1.1.193"/>
    </reaction>
</comment>
<comment type="similarity">
    <text evidence="2 10">Belongs to the RNA methyltransferase RsmE family.</text>
</comment>
<evidence type="ECO:0000256" key="3">
    <source>
        <dbReference type="ARBA" id="ARBA00022490"/>
    </source>
</evidence>
<dbReference type="SUPFAM" id="SSF75217">
    <property type="entry name" value="alpha/beta knot"/>
    <property type="match status" value="1"/>
</dbReference>
<keyword evidence="4 10" id="KW-0698">rRNA processing</keyword>
<dbReference type="Pfam" id="PF20260">
    <property type="entry name" value="PUA_4"/>
    <property type="match status" value="1"/>
</dbReference>
<comment type="function">
    <text evidence="8 10">Specifically methylates the N3 position of the uracil ring of uridine 1498 (m3U1498) in 16S rRNA. Acts on the fully assembled 30S ribosomal subunit.</text>
</comment>
<keyword evidence="7 10" id="KW-0949">S-adenosyl-L-methionine</keyword>
<keyword evidence="6 10" id="KW-0808">Transferase</keyword>
<dbReference type="InterPro" id="IPR046887">
    <property type="entry name" value="RsmE_PUA-like"/>
</dbReference>
<evidence type="ECO:0000256" key="7">
    <source>
        <dbReference type="ARBA" id="ARBA00022691"/>
    </source>
</evidence>
<dbReference type="InterPro" id="IPR006700">
    <property type="entry name" value="RsmE"/>
</dbReference>
<dbReference type="Pfam" id="PF04452">
    <property type="entry name" value="Methyltrans_RNA"/>
    <property type="match status" value="1"/>
</dbReference>
<gene>
    <name evidence="13" type="ORF">NMU02_07800</name>
</gene>
<dbReference type="InterPro" id="IPR015947">
    <property type="entry name" value="PUA-like_sf"/>
</dbReference>
<evidence type="ECO:0000256" key="5">
    <source>
        <dbReference type="ARBA" id="ARBA00022603"/>
    </source>
</evidence>
<protein>
    <recommendedName>
        <fullName evidence="10">Ribosomal RNA small subunit methyltransferase E</fullName>
        <ecNumber evidence="10">2.1.1.193</ecNumber>
    </recommendedName>
</protein>
<evidence type="ECO:0000259" key="11">
    <source>
        <dbReference type="Pfam" id="PF04452"/>
    </source>
</evidence>
<evidence type="ECO:0000259" key="12">
    <source>
        <dbReference type="Pfam" id="PF20260"/>
    </source>
</evidence>
<keyword evidence="3 10" id="KW-0963">Cytoplasm</keyword>
<dbReference type="EMBL" id="JANDHW010000006">
    <property type="protein sequence ID" value="MCP9611990.1"/>
    <property type="molecule type" value="Genomic_DNA"/>
</dbReference>
<evidence type="ECO:0000256" key="2">
    <source>
        <dbReference type="ARBA" id="ARBA00005528"/>
    </source>
</evidence>
<evidence type="ECO:0000256" key="6">
    <source>
        <dbReference type="ARBA" id="ARBA00022679"/>
    </source>
</evidence>
<proteinExistence type="inferred from homology"/>
<dbReference type="InterPro" id="IPR046886">
    <property type="entry name" value="RsmE_MTase_dom"/>
</dbReference>
<dbReference type="PANTHER" id="PTHR30027:SF3">
    <property type="entry name" value="16S RRNA (URACIL(1498)-N(3))-METHYLTRANSFERASE"/>
    <property type="match status" value="1"/>
</dbReference>
<dbReference type="EC" id="2.1.1.193" evidence="10"/>
<name>A0ABT1MH98_9BACT</name>
<feature type="domain" description="Ribosomal RNA small subunit methyltransferase E PUA-like" evidence="12">
    <location>
        <begin position="15"/>
        <end position="61"/>
    </location>
</feature>
<dbReference type="Gene3D" id="2.40.240.20">
    <property type="entry name" value="Hypothetical PUA domain-like, domain 1"/>
    <property type="match status" value="1"/>
</dbReference>
<dbReference type="Proteomes" id="UP001205603">
    <property type="component" value="Unassembled WGS sequence"/>
</dbReference>
<evidence type="ECO:0000256" key="4">
    <source>
        <dbReference type="ARBA" id="ARBA00022552"/>
    </source>
</evidence>
<keyword evidence="5 10" id="KW-0489">Methyltransferase</keyword>
<dbReference type="CDD" id="cd18084">
    <property type="entry name" value="RsmE-like"/>
    <property type="match status" value="1"/>
</dbReference>